<evidence type="ECO:0000313" key="1">
    <source>
        <dbReference type="EMBL" id="EKT62195.1"/>
    </source>
</evidence>
<evidence type="ECO:0000313" key="2">
    <source>
        <dbReference type="Proteomes" id="UP000009336"/>
    </source>
</evidence>
<comment type="caution">
    <text evidence="1">The sequence shown here is derived from an EMBL/GenBank/DDBJ whole genome shotgun (WGS) entry which is preliminary data.</text>
</comment>
<proteinExistence type="predicted"/>
<protein>
    <submittedName>
        <fullName evidence="1">Uncharacterized protein</fullName>
    </submittedName>
</protein>
<name>K8X141_9GAMM</name>
<dbReference type="HOGENOM" id="CLU_1843364_0_0_6"/>
<reference evidence="1 2" key="1">
    <citation type="journal article" date="2012" name="BMC Genomics">
        <title>Comparative genomics of bacteria in the genus Providencia isolated from wild Drosophila melanogaster.</title>
        <authorList>
            <person name="Galac M.R."/>
            <person name="Lazzaro B.P."/>
        </authorList>
    </citation>
    <scope>NUCLEOTIDE SEQUENCE [LARGE SCALE GENOMIC DNA]</scope>
    <source>
        <strain evidence="1 2">DSM 19968</strain>
    </source>
</reference>
<dbReference type="OrthoDB" id="6464690at2"/>
<dbReference type="Proteomes" id="UP000009336">
    <property type="component" value="Unassembled WGS sequence"/>
</dbReference>
<organism evidence="1 2">
    <name type="scientific">Providencia burhodogranariea DSM 19968</name>
    <dbReference type="NCBI Taxonomy" id="1141662"/>
    <lineage>
        <taxon>Bacteria</taxon>
        <taxon>Pseudomonadati</taxon>
        <taxon>Pseudomonadota</taxon>
        <taxon>Gammaproteobacteria</taxon>
        <taxon>Enterobacterales</taxon>
        <taxon>Morganellaceae</taxon>
        <taxon>Providencia</taxon>
    </lineage>
</organism>
<dbReference type="EMBL" id="AKKL01000021">
    <property type="protein sequence ID" value="EKT62195.1"/>
    <property type="molecule type" value="Genomic_DNA"/>
</dbReference>
<accession>K8X141</accession>
<dbReference type="eggNOG" id="ENOG5031J0A">
    <property type="taxonomic scope" value="Bacteria"/>
</dbReference>
<sequence>MRKVIPFFLTFIAANSWAVDFRLNEKPPVDRYYNENYQGIDKIHESKRFIFDPNKEIPDEDLSYAGLLARKQDKSRKQEEWNNWYKEKCESGVFKTGCSGQPTFLYGAEKMKEILEQSSK</sequence>
<dbReference type="PATRIC" id="fig|1141662.3.peg.1644"/>
<dbReference type="AlphaFoldDB" id="K8X141"/>
<gene>
    <name evidence="1" type="ORF">OOA_08102</name>
</gene>
<dbReference type="RefSeq" id="WP_008911641.1">
    <property type="nucleotide sequence ID" value="NZ_KB233222.1"/>
</dbReference>
<keyword evidence="2" id="KW-1185">Reference proteome</keyword>